<dbReference type="PANTHER" id="PTHR33910">
    <property type="entry name" value="PROTEIN TRANSLOCASE SUBUNIT SECE"/>
    <property type="match status" value="1"/>
</dbReference>
<comment type="subcellular location">
    <subcellularLocation>
        <location evidence="9">Cell membrane</location>
        <topology evidence="9">Single-pass membrane protein</topology>
    </subcellularLocation>
    <subcellularLocation>
        <location evidence="1">Membrane</location>
    </subcellularLocation>
</comment>
<organism evidence="10 11">
    <name type="scientific">Pararhizobium antarcticum</name>
    <dbReference type="NCBI Taxonomy" id="1798805"/>
    <lineage>
        <taxon>Bacteria</taxon>
        <taxon>Pseudomonadati</taxon>
        <taxon>Pseudomonadota</taxon>
        <taxon>Alphaproteobacteria</taxon>
        <taxon>Hyphomicrobiales</taxon>
        <taxon>Rhizobiaceae</taxon>
        <taxon>Rhizobium/Agrobacterium group</taxon>
        <taxon>Pararhizobium</taxon>
    </lineage>
</organism>
<comment type="similarity">
    <text evidence="9">Belongs to the SecE/SEC61-gamma family.</text>
</comment>
<keyword evidence="7 9" id="KW-0811">Translocation</keyword>
<evidence type="ECO:0000256" key="2">
    <source>
        <dbReference type="ARBA" id="ARBA00022448"/>
    </source>
</evidence>
<keyword evidence="5 9" id="KW-0653">Protein transport</keyword>
<dbReference type="AlphaFoldDB" id="A0A657LU78"/>
<evidence type="ECO:0000256" key="1">
    <source>
        <dbReference type="ARBA" id="ARBA00004370"/>
    </source>
</evidence>
<evidence type="ECO:0000313" key="10">
    <source>
        <dbReference type="EMBL" id="OJF97876.1"/>
    </source>
</evidence>
<dbReference type="Gene3D" id="1.20.5.1030">
    <property type="entry name" value="Preprotein translocase secy subunit"/>
    <property type="match status" value="1"/>
</dbReference>
<dbReference type="GO" id="GO:0009306">
    <property type="term" value="P:protein secretion"/>
    <property type="evidence" value="ECO:0007669"/>
    <property type="project" value="UniProtKB-UniRule"/>
</dbReference>
<evidence type="ECO:0000256" key="8">
    <source>
        <dbReference type="ARBA" id="ARBA00023136"/>
    </source>
</evidence>
<dbReference type="GO" id="GO:0065002">
    <property type="term" value="P:intracellular protein transmembrane transport"/>
    <property type="evidence" value="ECO:0007669"/>
    <property type="project" value="UniProtKB-UniRule"/>
</dbReference>
<evidence type="ECO:0000256" key="6">
    <source>
        <dbReference type="ARBA" id="ARBA00022989"/>
    </source>
</evidence>
<dbReference type="PANTHER" id="PTHR33910:SF1">
    <property type="entry name" value="PROTEIN TRANSLOCASE SUBUNIT SECE"/>
    <property type="match status" value="1"/>
</dbReference>
<dbReference type="Proteomes" id="UP000182661">
    <property type="component" value="Unassembled WGS sequence"/>
</dbReference>
<accession>A0A657LU78</accession>
<keyword evidence="2 9" id="KW-0813">Transport</keyword>
<dbReference type="EMBL" id="LSRP01000079">
    <property type="protein sequence ID" value="OJF97876.1"/>
    <property type="molecule type" value="Genomic_DNA"/>
</dbReference>
<comment type="caution">
    <text evidence="10">The sequence shown here is derived from an EMBL/GenBank/DDBJ whole genome shotgun (WGS) entry which is preliminary data.</text>
</comment>
<dbReference type="GO" id="GO:0005886">
    <property type="term" value="C:plasma membrane"/>
    <property type="evidence" value="ECO:0007669"/>
    <property type="project" value="UniProtKB-SubCell"/>
</dbReference>
<dbReference type="Pfam" id="PF00584">
    <property type="entry name" value="SecE"/>
    <property type="match status" value="1"/>
</dbReference>
<dbReference type="InterPro" id="IPR038379">
    <property type="entry name" value="SecE_sf"/>
</dbReference>
<keyword evidence="8 9" id="KW-0472">Membrane</keyword>
<sequence length="66" mass="7459">MASKTNPFTFLQQVRAETAKVTWPSRRETMISTLMVFVMVFFAAVFFFAADQLLGWLIGLVLNVGI</sequence>
<name>A0A657LU78_9HYPH</name>
<evidence type="ECO:0000256" key="7">
    <source>
        <dbReference type="ARBA" id="ARBA00023010"/>
    </source>
</evidence>
<evidence type="ECO:0000256" key="4">
    <source>
        <dbReference type="ARBA" id="ARBA00022692"/>
    </source>
</evidence>
<comment type="function">
    <text evidence="9">Essential subunit of the Sec protein translocation channel SecYEG. Clamps together the 2 halves of SecY. May contact the channel plug during translocation.</text>
</comment>
<dbReference type="GO" id="GO:0006605">
    <property type="term" value="P:protein targeting"/>
    <property type="evidence" value="ECO:0007669"/>
    <property type="project" value="UniProtKB-UniRule"/>
</dbReference>
<dbReference type="GO" id="GO:0043952">
    <property type="term" value="P:protein transport by the Sec complex"/>
    <property type="evidence" value="ECO:0007669"/>
    <property type="project" value="UniProtKB-UniRule"/>
</dbReference>
<feature type="transmembrane region" description="Helical" evidence="9">
    <location>
        <begin position="30"/>
        <end position="50"/>
    </location>
</feature>
<evidence type="ECO:0000256" key="5">
    <source>
        <dbReference type="ARBA" id="ARBA00022927"/>
    </source>
</evidence>
<reference evidence="10 11" key="1">
    <citation type="submission" date="2016-02" db="EMBL/GenBank/DDBJ databases">
        <title>Genome sequencing of a beta-galactosidase producing bacteria Rhizobium sp. 59.</title>
        <authorList>
            <person name="Wang D."/>
            <person name="Kot W."/>
            <person name="Qin Y."/>
            <person name="Hansen L."/>
            <person name="Naqvi K."/>
            <person name="Rensing C."/>
        </authorList>
    </citation>
    <scope>NUCLEOTIDE SEQUENCE [LARGE SCALE GENOMIC DNA]</scope>
    <source>
        <strain evidence="10 11">59</strain>
    </source>
</reference>
<dbReference type="InterPro" id="IPR001901">
    <property type="entry name" value="Translocase_SecE/Sec61-g"/>
</dbReference>
<proteinExistence type="inferred from homology"/>
<dbReference type="OrthoDB" id="9812738at2"/>
<keyword evidence="4 9" id="KW-0812">Transmembrane</keyword>
<keyword evidence="6 9" id="KW-1133">Transmembrane helix</keyword>
<dbReference type="InterPro" id="IPR005807">
    <property type="entry name" value="SecE_bac"/>
</dbReference>
<evidence type="ECO:0000313" key="11">
    <source>
        <dbReference type="Proteomes" id="UP000182661"/>
    </source>
</evidence>
<evidence type="ECO:0000256" key="3">
    <source>
        <dbReference type="ARBA" id="ARBA00022475"/>
    </source>
</evidence>
<dbReference type="HAMAP" id="MF_00422">
    <property type="entry name" value="SecE"/>
    <property type="match status" value="1"/>
</dbReference>
<dbReference type="NCBIfam" id="TIGR00964">
    <property type="entry name" value="secE_bact"/>
    <property type="match status" value="1"/>
</dbReference>
<keyword evidence="3 9" id="KW-1003">Cell membrane</keyword>
<protein>
    <recommendedName>
        <fullName evidence="9">Protein translocase subunit SecE</fullName>
    </recommendedName>
</protein>
<gene>
    <name evidence="9" type="primary">secE</name>
    <name evidence="10" type="ORF">AX760_15545</name>
</gene>
<dbReference type="RefSeq" id="WP_071832754.1">
    <property type="nucleotide sequence ID" value="NZ_LSRP01000079.1"/>
</dbReference>
<comment type="subunit">
    <text evidence="9">Component of the Sec protein translocase complex. Heterotrimer consisting of SecY, SecE and SecG subunits. The heterotrimers can form oligomers, although 1 heterotrimer is thought to be able to translocate proteins. Interacts with the ribosome. Interacts with SecDF, and other proteins may be involved. Interacts with SecA.</text>
</comment>
<dbReference type="GO" id="GO:0008320">
    <property type="term" value="F:protein transmembrane transporter activity"/>
    <property type="evidence" value="ECO:0007669"/>
    <property type="project" value="UniProtKB-UniRule"/>
</dbReference>
<keyword evidence="11" id="KW-1185">Reference proteome</keyword>
<evidence type="ECO:0000256" key="9">
    <source>
        <dbReference type="HAMAP-Rule" id="MF_00422"/>
    </source>
</evidence>